<keyword evidence="3" id="KW-1185">Reference proteome</keyword>
<dbReference type="Proteomes" id="UP000198649">
    <property type="component" value="Unassembled WGS sequence"/>
</dbReference>
<keyword evidence="1" id="KW-0472">Membrane</keyword>
<feature type="transmembrane region" description="Helical" evidence="1">
    <location>
        <begin position="16"/>
        <end position="39"/>
    </location>
</feature>
<reference evidence="2 3" key="1">
    <citation type="submission" date="2016-10" db="EMBL/GenBank/DDBJ databases">
        <authorList>
            <person name="de Groot N.N."/>
        </authorList>
    </citation>
    <scope>NUCLEOTIDE SEQUENCE [LARGE SCALE GENOMIC DNA]</scope>
    <source>
        <strain evidence="2 3">CGMCC 1.11156</strain>
    </source>
</reference>
<keyword evidence="1" id="KW-0812">Transmembrane</keyword>
<proteinExistence type="predicted"/>
<dbReference type="EMBL" id="FOQG01000020">
    <property type="protein sequence ID" value="SFJ19565.1"/>
    <property type="molecule type" value="Genomic_DNA"/>
</dbReference>
<accession>A0A1I3PDF9</accession>
<evidence type="ECO:0000256" key="1">
    <source>
        <dbReference type="SAM" id="Phobius"/>
    </source>
</evidence>
<gene>
    <name evidence="2" type="ORF">SAMN05216561_12048</name>
</gene>
<dbReference type="AlphaFoldDB" id="A0A1I3PDF9"/>
<keyword evidence="1" id="KW-1133">Transmembrane helix</keyword>
<sequence>MRLSRTSVPSSFRRQIVILTACVTALAMTILTIVLQLILADALLA</sequence>
<evidence type="ECO:0000313" key="2">
    <source>
        <dbReference type="EMBL" id="SFJ19565.1"/>
    </source>
</evidence>
<protein>
    <submittedName>
        <fullName evidence="2">Uncharacterized protein</fullName>
    </submittedName>
</protein>
<evidence type="ECO:0000313" key="3">
    <source>
        <dbReference type="Proteomes" id="UP000198649"/>
    </source>
</evidence>
<organism evidence="2 3">
    <name type="scientific">Nocardioides psychrotolerans</name>
    <dbReference type="NCBI Taxonomy" id="1005945"/>
    <lineage>
        <taxon>Bacteria</taxon>
        <taxon>Bacillati</taxon>
        <taxon>Actinomycetota</taxon>
        <taxon>Actinomycetes</taxon>
        <taxon>Propionibacteriales</taxon>
        <taxon>Nocardioidaceae</taxon>
        <taxon>Nocardioides</taxon>
    </lineage>
</organism>
<dbReference type="STRING" id="1005945.SAMN05216561_12048"/>
<name>A0A1I3PDF9_9ACTN</name>